<gene>
    <name evidence="2" type="ORF">K6K41_15210</name>
</gene>
<dbReference type="RefSeq" id="WP_261401348.1">
    <property type="nucleotide sequence ID" value="NZ_CP081869.1"/>
</dbReference>
<reference evidence="2" key="1">
    <citation type="submission" date="2021-08" db="EMBL/GenBank/DDBJ databases">
        <authorList>
            <person name="Zhang H."/>
            <person name="Xu M."/>
            <person name="Yu Z."/>
            <person name="Yang L."/>
            <person name="Cai Y."/>
        </authorList>
    </citation>
    <scope>NUCLEOTIDE SEQUENCE</scope>
    <source>
        <strain evidence="2">CHL1</strain>
    </source>
</reference>
<dbReference type="AlphaFoldDB" id="A0A9E6UNE2"/>
<evidence type="ECO:0000313" key="2">
    <source>
        <dbReference type="EMBL" id="QZN98429.1"/>
    </source>
</evidence>
<dbReference type="KEGG" id="cmet:K6K41_15210"/>
<feature type="compositionally biased region" description="Low complexity" evidence="1">
    <location>
        <begin position="44"/>
        <end position="53"/>
    </location>
</feature>
<protein>
    <submittedName>
        <fullName evidence="2">Uncharacterized protein</fullName>
    </submittedName>
</protein>
<dbReference type="EMBL" id="CP081869">
    <property type="protein sequence ID" value="QZN98429.1"/>
    <property type="molecule type" value="Genomic_DNA"/>
</dbReference>
<proteinExistence type="predicted"/>
<feature type="region of interest" description="Disordered" evidence="1">
    <location>
        <begin position="1"/>
        <end position="53"/>
    </location>
</feature>
<feature type="compositionally biased region" description="Polar residues" evidence="1">
    <location>
        <begin position="1"/>
        <end position="15"/>
    </location>
</feature>
<organism evidence="2 3">
    <name type="scientific">Chenggangzhangella methanolivorans</name>
    <dbReference type="NCBI Taxonomy" id="1437009"/>
    <lineage>
        <taxon>Bacteria</taxon>
        <taxon>Pseudomonadati</taxon>
        <taxon>Pseudomonadota</taxon>
        <taxon>Alphaproteobacteria</taxon>
        <taxon>Hyphomicrobiales</taxon>
        <taxon>Methylopilaceae</taxon>
        <taxon>Chenggangzhangella</taxon>
    </lineage>
</organism>
<accession>A0A9E6UNE2</accession>
<name>A0A9E6UNE2_9HYPH</name>
<dbReference type="Proteomes" id="UP000825701">
    <property type="component" value="Chromosome"/>
</dbReference>
<keyword evidence="3" id="KW-1185">Reference proteome</keyword>
<sequence length="53" mass="5747">MASDASSKSNRTAETQAREAERRKRLAAALRDNLKRRKAPGAEPPAAADEPKT</sequence>
<evidence type="ECO:0000313" key="3">
    <source>
        <dbReference type="Proteomes" id="UP000825701"/>
    </source>
</evidence>
<evidence type="ECO:0000256" key="1">
    <source>
        <dbReference type="SAM" id="MobiDB-lite"/>
    </source>
</evidence>